<evidence type="ECO:0000256" key="2">
    <source>
        <dbReference type="ARBA" id="ARBA00005697"/>
    </source>
</evidence>
<keyword evidence="4 7" id="KW-0812">Transmembrane</keyword>
<comment type="subcellular location">
    <subcellularLocation>
        <location evidence="1">Endomembrane system</location>
        <topology evidence="1">Multi-pass membrane protein</topology>
    </subcellularLocation>
</comment>
<feature type="transmembrane region" description="Helical" evidence="7">
    <location>
        <begin position="181"/>
        <end position="198"/>
    </location>
</feature>
<keyword evidence="5 7" id="KW-1133">Transmembrane helix</keyword>
<evidence type="ECO:0000256" key="6">
    <source>
        <dbReference type="ARBA" id="ARBA00023136"/>
    </source>
</evidence>
<dbReference type="GO" id="GO:0015853">
    <property type="term" value="P:adenine transport"/>
    <property type="evidence" value="ECO:0007669"/>
    <property type="project" value="TreeGrafter"/>
</dbReference>
<feature type="transmembrane region" description="Helical" evidence="7">
    <location>
        <begin position="239"/>
        <end position="257"/>
    </location>
</feature>
<keyword evidence="3" id="KW-0813">Transport</keyword>
<protein>
    <recommendedName>
        <fullName evidence="10">Xanthine/uracil permease</fullName>
    </recommendedName>
</protein>
<evidence type="ECO:0000313" key="9">
    <source>
        <dbReference type="Proteomes" id="UP001151582"/>
    </source>
</evidence>
<comment type="caution">
    <text evidence="8">The sequence shown here is derived from an EMBL/GenBank/DDBJ whole genome shotgun (WGS) entry which is preliminary data.</text>
</comment>
<comment type="similarity">
    <text evidence="2">Belongs to the nucleobase:cation symporter-2 (NCS2) (TC 2.A.40) family. Azg-like subfamily.</text>
</comment>
<dbReference type="Pfam" id="PF00860">
    <property type="entry name" value="Xan_ur_permease"/>
    <property type="match status" value="1"/>
</dbReference>
<reference evidence="8" key="1">
    <citation type="submission" date="2022-07" db="EMBL/GenBank/DDBJ databases">
        <title>Phylogenomic reconstructions and comparative analyses of Kickxellomycotina fungi.</title>
        <authorList>
            <person name="Reynolds N.K."/>
            <person name="Stajich J.E."/>
            <person name="Barry K."/>
            <person name="Grigoriev I.V."/>
            <person name="Crous P."/>
            <person name="Smith M.E."/>
        </authorList>
    </citation>
    <scope>NUCLEOTIDE SEQUENCE</scope>
    <source>
        <strain evidence="8">RSA 567</strain>
    </source>
</reference>
<proteinExistence type="inferred from homology"/>
<feature type="transmembrane region" description="Helical" evidence="7">
    <location>
        <begin position="150"/>
        <end position="169"/>
    </location>
</feature>
<evidence type="ECO:0000256" key="1">
    <source>
        <dbReference type="ARBA" id="ARBA00004127"/>
    </source>
</evidence>
<feature type="transmembrane region" description="Helical" evidence="7">
    <location>
        <begin position="97"/>
        <end position="116"/>
    </location>
</feature>
<evidence type="ECO:0000256" key="5">
    <source>
        <dbReference type="ARBA" id="ARBA00022989"/>
    </source>
</evidence>
<dbReference type="PANTHER" id="PTHR43337:SF1">
    <property type="entry name" value="XANTHINE_URACIL PERMEASE C887.17-RELATED"/>
    <property type="match status" value="1"/>
</dbReference>
<gene>
    <name evidence="8" type="ORF">H4R34_003667</name>
</gene>
<dbReference type="PANTHER" id="PTHR43337">
    <property type="entry name" value="XANTHINE/URACIL PERMEASE C887.17-RELATED"/>
    <property type="match status" value="1"/>
</dbReference>
<dbReference type="OrthoDB" id="431212at2759"/>
<evidence type="ECO:0000313" key="8">
    <source>
        <dbReference type="EMBL" id="KAJ1977224.1"/>
    </source>
</evidence>
<feature type="transmembrane region" description="Helical" evidence="7">
    <location>
        <begin position="469"/>
        <end position="490"/>
    </location>
</feature>
<evidence type="ECO:0000256" key="3">
    <source>
        <dbReference type="ARBA" id="ARBA00022448"/>
    </source>
</evidence>
<keyword evidence="6 7" id="KW-0472">Membrane</keyword>
<accession>A0A9W8E8V0</accession>
<organism evidence="8 9">
    <name type="scientific">Dimargaris verticillata</name>
    <dbReference type="NCBI Taxonomy" id="2761393"/>
    <lineage>
        <taxon>Eukaryota</taxon>
        <taxon>Fungi</taxon>
        <taxon>Fungi incertae sedis</taxon>
        <taxon>Zoopagomycota</taxon>
        <taxon>Kickxellomycotina</taxon>
        <taxon>Dimargaritomycetes</taxon>
        <taxon>Dimargaritales</taxon>
        <taxon>Dimargaritaceae</taxon>
        <taxon>Dimargaris</taxon>
    </lineage>
</organism>
<feature type="transmembrane region" description="Helical" evidence="7">
    <location>
        <begin position="264"/>
        <end position="286"/>
    </location>
</feature>
<evidence type="ECO:0000256" key="4">
    <source>
        <dbReference type="ARBA" id="ARBA00022692"/>
    </source>
</evidence>
<dbReference type="GO" id="GO:0005345">
    <property type="term" value="F:purine nucleobase transmembrane transporter activity"/>
    <property type="evidence" value="ECO:0007669"/>
    <property type="project" value="TreeGrafter"/>
</dbReference>
<dbReference type="Proteomes" id="UP001151582">
    <property type="component" value="Unassembled WGS sequence"/>
</dbReference>
<dbReference type="GO" id="GO:0005886">
    <property type="term" value="C:plasma membrane"/>
    <property type="evidence" value="ECO:0007669"/>
    <property type="project" value="TreeGrafter"/>
</dbReference>
<dbReference type="InterPro" id="IPR006043">
    <property type="entry name" value="NCS2"/>
</dbReference>
<sequence>MSFVQRLNDRVAQSIVGRYFLLEGSKAPRIRPNSKFTTELYAGLTTFVTMAYIVSTNALILSDTGGTCVCDDPTGDNPTCEGVEEYETCVYAIKKDIITATCAIACISSVLMGLMANLPFGLAPGMGLNAYFAYTVVGYRGTGSVDYRTALAAVFIEGLVFLVLSIFGIRQWIARLIPNSIKIATGAGIGLYLAFIGLQNSAGIGLIASDPTTIVALGACPPQYKDDHGVCQGHTMESATAWIGILGFVIITVLSMFRVKGAILIGVLFVAVLSWIRTTPFTYFPYDAEGTRAFEYFKQVATFHPIEHILGQFNFDFSSGEIWVALITFLYVDILDTTGTMFSMAKFGGFTTQYGDFENSTQAFITDAICISIGAVFGTSPVTTFMESGAGITEGGRTGITGIVIGFFFFLSLFFSPIFASFPPWATGPALICVGSMMIKNVRHVNWDYPGDAIPAFLTILVMPLTYSIAYGLIAGIMSYIVINVFIWAVEKVSRGRIVIPDKDLKEPWNVGPVGEPGYGLMPPWMHKLITKCKSHGKGTTDAAADADHVCLTPDAASPKEAAMLYPRDTKDHDTKERPV</sequence>
<dbReference type="GO" id="GO:0012505">
    <property type="term" value="C:endomembrane system"/>
    <property type="evidence" value="ECO:0007669"/>
    <property type="project" value="UniProtKB-SubCell"/>
</dbReference>
<evidence type="ECO:0008006" key="10">
    <source>
        <dbReference type="Google" id="ProtNLM"/>
    </source>
</evidence>
<dbReference type="EMBL" id="JANBQB010000365">
    <property type="protein sequence ID" value="KAJ1977224.1"/>
    <property type="molecule type" value="Genomic_DNA"/>
</dbReference>
<dbReference type="InterPro" id="IPR045018">
    <property type="entry name" value="Azg-like"/>
</dbReference>
<feature type="transmembrane region" description="Helical" evidence="7">
    <location>
        <begin position="400"/>
        <end position="420"/>
    </location>
</feature>
<name>A0A9W8E8V0_9FUNG</name>
<dbReference type="AlphaFoldDB" id="A0A9W8E8V0"/>
<evidence type="ECO:0000256" key="7">
    <source>
        <dbReference type="SAM" id="Phobius"/>
    </source>
</evidence>
<keyword evidence="9" id="KW-1185">Reference proteome</keyword>
<dbReference type="GO" id="GO:0015854">
    <property type="term" value="P:guanine transport"/>
    <property type="evidence" value="ECO:0007669"/>
    <property type="project" value="TreeGrafter"/>
</dbReference>